<reference evidence="1" key="2">
    <citation type="submission" date="2021-04" db="EMBL/GenBank/DDBJ databases">
        <authorList>
            <person name="Gilroy R."/>
        </authorList>
    </citation>
    <scope>NUCLEOTIDE SEQUENCE</scope>
    <source>
        <strain evidence="1">CHK188-4685</strain>
    </source>
</reference>
<protein>
    <submittedName>
        <fullName evidence="1">Stage II sporulation protein R</fullName>
    </submittedName>
</protein>
<dbReference type="Pfam" id="PF09551">
    <property type="entry name" value="Spore_II_R"/>
    <property type="match status" value="1"/>
</dbReference>
<proteinExistence type="predicted"/>
<evidence type="ECO:0000313" key="1">
    <source>
        <dbReference type="EMBL" id="HJB08711.1"/>
    </source>
</evidence>
<comment type="caution">
    <text evidence="1">The sequence shown here is derived from an EMBL/GenBank/DDBJ whole genome shotgun (WGS) entry which is preliminary data.</text>
</comment>
<sequence length="221" mass="25126">MKHKLTLTISSLLLFTALLLSLTFRQQWNEALASRLSPDILRFHVLADSNSPRDQKLKLAVRDLTIHYIHSFLGDDASKEETIRLVDSHKKDIEDLARRYLLSQGKDCPVTLSITRDYFPTKAYGDLVFPCGTYDTARLTIGSGRGRNWWCVLYPPLCYAGTIEASVPESSKESLKETVGSEDYQSLLPRRIRTEQKQENPDSPAVKVRFFFLDLLTGKEG</sequence>
<dbReference type="Proteomes" id="UP000886804">
    <property type="component" value="Unassembled WGS sequence"/>
</dbReference>
<evidence type="ECO:0000313" key="2">
    <source>
        <dbReference type="Proteomes" id="UP000886804"/>
    </source>
</evidence>
<accession>A0A9D2LA37</accession>
<name>A0A9D2LA37_9FIRM</name>
<organism evidence="1 2">
    <name type="scientific">Candidatus Enterocloster faecavium</name>
    <dbReference type="NCBI Taxonomy" id="2838560"/>
    <lineage>
        <taxon>Bacteria</taxon>
        <taxon>Bacillati</taxon>
        <taxon>Bacillota</taxon>
        <taxon>Clostridia</taxon>
        <taxon>Lachnospirales</taxon>
        <taxon>Lachnospiraceae</taxon>
        <taxon>Enterocloster</taxon>
    </lineage>
</organism>
<reference evidence="1" key="1">
    <citation type="journal article" date="2021" name="PeerJ">
        <title>Extensive microbial diversity within the chicken gut microbiome revealed by metagenomics and culture.</title>
        <authorList>
            <person name="Gilroy R."/>
            <person name="Ravi A."/>
            <person name="Getino M."/>
            <person name="Pursley I."/>
            <person name="Horton D.L."/>
            <person name="Alikhan N.F."/>
            <person name="Baker D."/>
            <person name="Gharbi K."/>
            <person name="Hall N."/>
            <person name="Watson M."/>
            <person name="Adriaenssens E.M."/>
            <person name="Foster-Nyarko E."/>
            <person name="Jarju S."/>
            <person name="Secka A."/>
            <person name="Antonio M."/>
            <person name="Oren A."/>
            <person name="Chaudhuri R.R."/>
            <person name="La Ragione R."/>
            <person name="Hildebrand F."/>
            <person name="Pallen M.J."/>
        </authorList>
    </citation>
    <scope>NUCLEOTIDE SEQUENCE</scope>
    <source>
        <strain evidence="1">CHK188-4685</strain>
    </source>
</reference>
<dbReference type="AlphaFoldDB" id="A0A9D2LA37"/>
<dbReference type="EMBL" id="DWYS01000150">
    <property type="protein sequence ID" value="HJB08711.1"/>
    <property type="molecule type" value="Genomic_DNA"/>
</dbReference>
<gene>
    <name evidence="1" type="ORF">H9716_12750</name>
</gene>
<dbReference type="InterPro" id="IPR014202">
    <property type="entry name" value="Spore_II_R"/>
</dbReference>